<dbReference type="InterPro" id="IPR016181">
    <property type="entry name" value="Acyl_CoA_acyltransferase"/>
</dbReference>
<name>A0A0R2DSA9_9LACO</name>
<dbReference type="GO" id="GO:0016747">
    <property type="term" value="F:acyltransferase activity, transferring groups other than amino-acyl groups"/>
    <property type="evidence" value="ECO:0007669"/>
    <property type="project" value="InterPro"/>
</dbReference>
<reference evidence="2 3" key="1">
    <citation type="journal article" date="2015" name="Genome Announc.">
        <title>Expanding the biotechnology potential of lactobacilli through comparative genomics of 213 strains and associated genera.</title>
        <authorList>
            <person name="Sun Z."/>
            <person name="Harris H.M."/>
            <person name="McCann A."/>
            <person name="Guo C."/>
            <person name="Argimon S."/>
            <person name="Zhang W."/>
            <person name="Yang X."/>
            <person name="Jeffery I.B."/>
            <person name="Cooney J.C."/>
            <person name="Kagawa T.F."/>
            <person name="Liu W."/>
            <person name="Song Y."/>
            <person name="Salvetti E."/>
            <person name="Wrobel A."/>
            <person name="Rasinkangas P."/>
            <person name="Parkhill J."/>
            <person name="Rea M.C."/>
            <person name="O'Sullivan O."/>
            <person name="Ritari J."/>
            <person name="Douillard F.P."/>
            <person name="Paul Ross R."/>
            <person name="Yang R."/>
            <person name="Briner A.E."/>
            <person name="Felis G.E."/>
            <person name="de Vos W.M."/>
            <person name="Barrangou R."/>
            <person name="Klaenhammer T.R."/>
            <person name="Caufield P.W."/>
            <person name="Cui Y."/>
            <person name="Zhang H."/>
            <person name="O'Toole P.W."/>
        </authorList>
    </citation>
    <scope>NUCLEOTIDE SEQUENCE [LARGE SCALE GENOMIC DNA]</scope>
    <source>
        <strain evidence="2 3">DSM 21775</strain>
    </source>
</reference>
<dbReference type="Proteomes" id="UP000051589">
    <property type="component" value="Unassembled WGS sequence"/>
</dbReference>
<evidence type="ECO:0000259" key="1">
    <source>
        <dbReference type="PROSITE" id="PS51186"/>
    </source>
</evidence>
<dbReference type="EMBL" id="AYZH01000001">
    <property type="protein sequence ID" value="KRN03258.1"/>
    <property type="molecule type" value="Genomic_DNA"/>
</dbReference>
<dbReference type="STRING" id="1423803.FD13_GL000038"/>
<dbReference type="Gene3D" id="3.40.630.30">
    <property type="match status" value="1"/>
</dbReference>
<comment type="caution">
    <text evidence="2">The sequence shown here is derived from an EMBL/GenBank/DDBJ whole genome shotgun (WGS) entry which is preliminary data.</text>
</comment>
<evidence type="ECO:0000313" key="2">
    <source>
        <dbReference type="EMBL" id="KRN03258.1"/>
    </source>
</evidence>
<sequence length="174" mass="19607">MASIYMRAAQPADLDRIMAIITEAQALLKADGSTQWQDGYPDREIMGTDIDQHHCFVLMVDGQIAGTATLITGAEPNYAVIEAGHWADETHPYATIHRIALSSDFRGMHLSQIFFSNLLSHAYNDGVRHFRIDTHEINLRMQHIIKSFGYEYRGIIYVDDTPTGKRVAFELALP</sequence>
<dbReference type="SUPFAM" id="SSF55729">
    <property type="entry name" value="Acyl-CoA N-acyltransferases (Nat)"/>
    <property type="match status" value="1"/>
</dbReference>
<feature type="domain" description="N-acetyltransferase" evidence="1">
    <location>
        <begin position="4"/>
        <end position="174"/>
    </location>
</feature>
<protein>
    <submittedName>
        <fullName evidence="2">Acetyltransferase</fullName>
    </submittedName>
</protein>
<accession>A0A0R2DSA9</accession>
<keyword evidence="3" id="KW-1185">Reference proteome</keyword>
<proteinExistence type="predicted"/>
<dbReference type="PROSITE" id="PS51186">
    <property type="entry name" value="GNAT"/>
    <property type="match status" value="1"/>
</dbReference>
<dbReference type="PATRIC" id="fig|1423803.3.peg.37"/>
<gene>
    <name evidence="2" type="ORF">FD13_GL000038</name>
</gene>
<organism evidence="2 3">
    <name type="scientific">Levilactobacillus senmaizukei DSM 21775 = NBRC 103853</name>
    <dbReference type="NCBI Taxonomy" id="1423803"/>
    <lineage>
        <taxon>Bacteria</taxon>
        <taxon>Bacillati</taxon>
        <taxon>Bacillota</taxon>
        <taxon>Bacilli</taxon>
        <taxon>Lactobacillales</taxon>
        <taxon>Lactobacillaceae</taxon>
        <taxon>Levilactobacillus</taxon>
    </lineage>
</organism>
<keyword evidence="2" id="KW-0808">Transferase</keyword>
<dbReference type="InterPro" id="IPR000182">
    <property type="entry name" value="GNAT_dom"/>
</dbReference>
<dbReference type="Pfam" id="PF00583">
    <property type="entry name" value="Acetyltransf_1"/>
    <property type="match status" value="1"/>
</dbReference>
<dbReference type="RefSeq" id="WP_061775690.1">
    <property type="nucleotide sequence ID" value="NZ_AYZH01000001.1"/>
</dbReference>
<evidence type="ECO:0000313" key="3">
    <source>
        <dbReference type="Proteomes" id="UP000051589"/>
    </source>
</evidence>
<dbReference type="CDD" id="cd04301">
    <property type="entry name" value="NAT_SF"/>
    <property type="match status" value="1"/>
</dbReference>
<dbReference type="OrthoDB" id="9796381at2"/>
<dbReference type="AlphaFoldDB" id="A0A0R2DSA9"/>